<dbReference type="Pfam" id="PF13302">
    <property type="entry name" value="Acetyltransf_3"/>
    <property type="match status" value="1"/>
</dbReference>
<dbReference type="InterPro" id="IPR000182">
    <property type="entry name" value="GNAT_dom"/>
</dbReference>
<evidence type="ECO:0000259" key="4">
    <source>
        <dbReference type="PROSITE" id="PS51186"/>
    </source>
</evidence>
<comment type="caution">
    <text evidence="5">The sequence shown here is derived from an EMBL/GenBank/DDBJ whole genome shotgun (WGS) entry which is preliminary data.</text>
</comment>
<dbReference type="EMBL" id="BAEE01000019">
    <property type="protein sequence ID" value="GAB08735.1"/>
    <property type="molecule type" value="Genomic_DNA"/>
</dbReference>
<evidence type="ECO:0000256" key="3">
    <source>
        <dbReference type="ARBA" id="ARBA00038502"/>
    </source>
</evidence>
<dbReference type="RefSeq" id="WP_007320812.1">
    <property type="nucleotide sequence ID" value="NZ_BAEE01000019.1"/>
</dbReference>
<dbReference type="Gene3D" id="3.40.630.30">
    <property type="match status" value="1"/>
</dbReference>
<dbReference type="SUPFAM" id="SSF55729">
    <property type="entry name" value="Acyl-CoA N-acyltransferases (Nat)"/>
    <property type="match status" value="1"/>
</dbReference>
<organism evidence="5 6">
    <name type="scientific">Gordonia araii NBRC 100433</name>
    <dbReference type="NCBI Taxonomy" id="1073574"/>
    <lineage>
        <taxon>Bacteria</taxon>
        <taxon>Bacillati</taxon>
        <taxon>Actinomycetota</taxon>
        <taxon>Actinomycetes</taxon>
        <taxon>Mycobacteriales</taxon>
        <taxon>Gordoniaceae</taxon>
        <taxon>Gordonia</taxon>
    </lineage>
</organism>
<reference evidence="5 6" key="1">
    <citation type="submission" date="2011-11" db="EMBL/GenBank/DDBJ databases">
        <title>Whole genome shotgun sequence of Gordonia araii NBRC 100433.</title>
        <authorList>
            <person name="Yoshida Y."/>
            <person name="Hosoyama A."/>
            <person name="Tsuchikane K."/>
            <person name="Katsumata H."/>
            <person name="Yamazaki S."/>
            <person name="Fujita N."/>
        </authorList>
    </citation>
    <scope>NUCLEOTIDE SEQUENCE [LARGE SCALE GENOMIC DNA]</scope>
    <source>
        <strain evidence="5 6">NBRC 100433</strain>
    </source>
</reference>
<dbReference type="PANTHER" id="PTHR43792">
    <property type="entry name" value="GNAT FAMILY, PUTATIVE (AFU_ORTHOLOGUE AFUA_3G00765)-RELATED-RELATED"/>
    <property type="match status" value="1"/>
</dbReference>
<dbReference type="STRING" id="1073574.GOARA_019_00170"/>
<evidence type="ECO:0000313" key="6">
    <source>
        <dbReference type="Proteomes" id="UP000035088"/>
    </source>
</evidence>
<evidence type="ECO:0000313" key="5">
    <source>
        <dbReference type="EMBL" id="GAB08735.1"/>
    </source>
</evidence>
<dbReference type="PANTHER" id="PTHR43792:SF8">
    <property type="entry name" value="[RIBOSOMAL PROTEIN US5]-ALANINE N-ACETYLTRANSFERASE"/>
    <property type="match status" value="1"/>
</dbReference>
<dbReference type="InterPro" id="IPR016181">
    <property type="entry name" value="Acyl_CoA_acyltransferase"/>
</dbReference>
<name>G7GYR0_9ACTN</name>
<evidence type="ECO:0000256" key="2">
    <source>
        <dbReference type="ARBA" id="ARBA00023315"/>
    </source>
</evidence>
<dbReference type="Proteomes" id="UP000035088">
    <property type="component" value="Unassembled WGS sequence"/>
</dbReference>
<keyword evidence="1 5" id="KW-0808">Transferase</keyword>
<dbReference type="AlphaFoldDB" id="G7GYR0"/>
<feature type="domain" description="N-acetyltransferase" evidence="4">
    <location>
        <begin position="10"/>
        <end position="170"/>
    </location>
</feature>
<keyword evidence="2" id="KW-0012">Acyltransferase</keyword>
<dbReference type="InterPro" id="IPR051531">
    <property type="entry name" value="N-acetyltransferase"/>
</dbReference>
<dbReference type="GO" id="GO:0016747">
    <property type="term" value="F:acyltransferase activity, transferring groups other than amino-acyl groups"/>
    <property type="evidence" value="ECO:0007669"/>
    <property type="project" value="InterPro"/>
</dbReference>
<accession>G7GYR0</accession>
<gene>
    <name evidence="5" type="ORF">GOARA_019_00170</name>
</gene>
<proteinExistence type="inferred from homology"/>
<keyword evidence="6" id="KW-1185">Reference proteome</keyword>
<dbReference type="PROSITE" id="PS51186">
    <property type="entry name" value="GNAT"/>
    <property type="match status" value="1"/>
</dbReference>
<evidence type="ECO:0000256" key="1">
    <source>
        <dbReference type="ARBA" id="ARBA00022679"/>
    </source>
</evidence>
<protein>
    <submittedName>
        <fullName evidence="5">Putative acetyltransferase</fullName>
    </submittedName>
</protein>
<sequence length="207" mass="22685">MATILRTERLTLRPPHEGDIEPIFRACQDPDIQRFTLVPVPYTRQDAEHFVFVRAPSAGSVRRVITLSAGDDEPIGCIGVVLDEDTGSLGYWCAREHRGNGYMSEALSAVIDDALSADGLGLRRLTWSALPNNAASARTAAHAGFRYTGIGSEHAAGRHEQVFTAELTVADDRKPQHGPCWSTKTEWARRPRIRCPLGGVEVPTRQG</sequence>
<comment type="similarity">
    <text evidence="3">Belongs to the acetyltransferase family. RimJ subfamily.</text>
</comment>